<evidence type="ECO:0000256" key="1">
    <source>
        <dbReference type="ARBA" id="ARBA00004571"/>
    </source>
</evidence>
<keyword evidence="9" id="KW-0406">Ion transport</keyword>
<dbReference type="GO" id="GO:0015344">
    <property type="term" value="F:siderophore uptake transmembrane transporter activity"/>
    <property type="evidence" value="ECO:0007669"/>
    <property type="project" value="TreeGrafter"/>
</dbReference>
<evidence type="ECO:0000256" key="11">
    <source>
        <dbReference type="ARBA" id="ARBA00023136"/>
    </source>
</evidence>
<reference evidence="16 17" key="1">
    <citation type="submission" date="2020-08" db="EMBL/GenBank/DDBJ databases">
        <title>The Agave Microbiome: Exploring the role of microbial communities in plant adaptations to desert environments.</title>
        <authorList>
            <person name="Partida-Martinez L.P."/>
        </authorList>
    </citation>
    <scope>NUCLEOTIDE SEQUENCE [LARGE SCALE GENOMIC DNA]</scope>
    <source>
        <strain evidence="16 17">AS3.13</strain>
    </source>
</reference>
<evidence type="ECO:0000256" key="6">
    <source>
        <dbReference type="ARBA" id="ARBA00022692"/>
    </source>
</evidence>
<name>A0A7X0JDI6_9SPHN</name>
<keyword evidence="8" id="KW-0408">Iron</keyword>
<evidence type="ECO:0000256" key="2">
    <source>
        <dbReference type="ARBA" id="ARBA00009810"/>
    </source>
</evidence>
<dbReference type="Pfam" id="PF07715">
    <property type="entry name" value="Plug"/>
    <property type="match status" value="1"/>
</dbReference>
<comment type="similarity">
    <text evidence="2 14">Belongs to the TonB-dependent receptor family.</text>
</comment>
<evidence type="ECO:0000256" key="4">
    <source>
        <dbReference type="ARBA" id="ARBA00022452"/>
    </source>
</evidence>
<dbReference type="PROSITE" id="PS52016">
    <property type="entry name" value="TONB_DEPENDENT_REC_3"/>
    <property type="match status" value="1"/>
</dbReference>
<evidence type="ECO:0000256" key="14">
    <source>
        <dbReference type="PROSITE-ProRule" id="PRU01360"/>
    </source>
</evidence>
<comment type="caution">
    <text evidence="16">The sequence shown here is derived from an EMBL/GenBank/DDBJ whole genome shotgun (WGS) entry which is preliminary data.</text>
</comment>
<evidence type="ECO:0000256" key="3">
    <source>
        <dbReference type="ARBA" id="ARBA00022448"/>
    </source>
</evidence>
<dbReference type="Proteomes" id="UP000522313">
    <property type="component" value="Unassembled WGS sequence"/>
</dbReference>
<gene>
    <name evidence="16" type="ORF">F4693_002196</name>
</gene>
<dbReference type="PANTHER" id="PTHR32552">
    <property type="entry name" value="FERRICHROME IRON RECEPTOR-RELATED"/>
    <property type="match status" value="1"/>
</dbReference>
<dbReference type="Gene3D" id="2.40.170.20">
    <property type="entry name" value="TonB-dependent receptor, beta-barrel domain"/>
    <property type="match status" value="1"/>
</dbReference>
<dbReference type="InterPro" id="IPR012910">
    <property type="entry name" value="Plug_dom"/>
</dbReference>
<evidence type="ECO:0000256" key="7">
    <source>
        <dbReference type="ARBA" id="ARBA00022729"/>
    </source>
</evidence>
<dbReference type="InterPro" id="IPR039426">
    <property type="entry name" value="TonB-dep_rcpt-like"/>
</dbReference>
<reference evidence="16 17" key="2">
    <citation type="submission" date="2020-08" db="EMBL/GenBank/DDBJ databases">
        <authorList>
            <person name="Partida-Martinez L."/>
            <person name="Huntemann M."/>
            <person name="Clum A."/>
            <person name="Wang J."/>
            <person name="Palaniappan K."/>
            <person name="Ritter S."/>
            <person name="Chen I.-M."/>
            <person name="Stamatis D."/>
            <person name="Reddy T."/>
            <person name="O'Malley R."/>
            <person name="Daum C."/>
            <person name="Shapiro N."/>
            <person name="Ivanova N."/>
            <person name="Kyrpides N."/>
            <person name="Woyke T."/>
        </authorList>
    </citation>
    <scope>NUCLEOTIDE SEQUENCE [LARGE SCALE GENOMIC DNA]</scope>
    <source>
        <strain evidence="16 17">AS3.13</strain>
    </source>
</reference>
<keyword evidence="12 16" id="KW-0675">Receptor</keyword>
<comment type="subcellular location">
    <subcellularLocation>
        <location evidence="1 14">Cell outer membrane</location>
        <topology evidence="1 14">Multi-pass membrane protein</topology>
    </subcellularLocation>
</comment>
<keyword evidence="13 14" id="KW-0998">Cell outer membrane</keyword>
<dbReference type="RefSeq" id="WP_184505869.1">
    <property type="nucleotide sequence ID" value="NZ_JACHBT010000010.1"/>
</dbReference>
<keyword evidence="6 14" id="KW-0812">Transmembrane</keyword>
<evidence type="ECO:0000256" key="9">
    <source>
        <dbReference type="ARBA" id="ARBA00023065"/>
    </source>
</evidence>
<evidence type="ECO:0000256" key="8">
    <source>
        <dbReference type="ARBA" id="ARBA00023004"/>
    </source>
</evidence>
<keyword evidence="4 14" id="KW-1134">Transmembrane beta strand</keyword>
<evidence type="ECO:0000256" key="5">
    <source>
        <dbReference type="ARBA" id="ARBA00022496"/>
    </source>
</evidence>
<keyword evidence="10" id="KW-0798">TonB box</keyword>
<dbReference type="AlphaFoldDB" id="A0A7X0JDI6"/>
<keyword evidence="7" id="KW-0732">Signal</keyword>
<evidence type="ECO:0000256" key="13">
    <source>
        <dbReference type="ARBA" id="ARBA00023237"/>
    </source>
</evidence>
<evidence type="ECO:0000259" key="15">
    <source>
        <dbReference type="Pfam" id="PF07715"/>
    </source>
</evidence>
<sequence length="289" mass="30710">MTALFLIGGVDAGAYAQTWIGEPLDDYGRSRPIVVIGHRQQDDDATESLVPRTATTGTRTEAPIVAIPQALSVIPHRQLDEQAAKSVGDGLRYTPGVFADSRIGGVLESVFLRGFGGFAAGATNSQLLDGLPLAKGGGWAAQVIDPYALDRVEVLRGPASVLYGQASPGGVVNMAGKRPTEQPYYEILFTTGNRNRAEAAADLGGPLGAGWGYRLTALGRRVDEQADHSKQQRLLLAPTLVWTPGTATRLTLTGFYQNDPHNNFAGWLPCGGDVAPERSGRDPPHLLSR</sequence>
<dbReference type="PANTHER" id="PTHR32552:SF68">
    <property type="entry name" value="FERRICHROME OUTER MEMBRANE TRANSPORTER_PHAGE RECEPTOR"/>
    <property type="match status" value="1"/>
</dbReference>
<keyword evidence="5" id="KW-0410">Iron transport</keyword>
<dbReference type="InterPro" id="IPR036942">
    <property type="entry name" value="Beta-barrel_TonB_sf"/>
</dbReference>
<dbReference type="InterPro" id="IPR037066">
    <property type="entry name" value="Plug_dom_sf"/>
</dbReference>
<protein>
    <submittedName>
        <fullName evidence="16">Outer membrane receptor protein involved in Fe transport</fullName>
    </submittedName>
</protein>
<dbReference type="Gene3D" id="2.170.130.10">
    <property type="entry name" value="TonB-dependent receptor, plug domain"/>
    <property type="match status" value="1"/>
</dbReference>
<evidence type="ECO:0000313" key="17">
    <source>
        <dbReference type="Proteomes" id="UP000522313"/>
    </source>
</evidence>
<dbReference type="GO" id="GO:0015891">
    <property type="term" value="P:siderophore transport"/>
    <property type="evidence" value="ECO:0007669"/>
    <property type="project" value="UniProtKB-ARBA"/>
</dbReference>
<accession>A0A7X0JDI6</accession>
<dbReference type="EMBL" id="JACHBT010000010">
    <property type="protein sequence ID" value="MBB6505209.1"/>
    <property type="molecule type" value="Genomic_DNA"/>
</dbReference>
<evidence type="ECO:0000256" key="10">
    <source>
        <dbReference type="ARBA" id="ARBA00023077"/>
    </source>
</evidence>
<dbReference type="FunFam" id="2.170.130.10:FF:000001">
    <property type="entry name" value="Catecholate siderophore TonB-dependent receptor"/>
    <property type="match status" value="1"/>
</dbReference>
<evidence type="ECO:0000313" key="16">
    <source>
        <dbReference type="EMBL" id="MBB6505209.1"/>
    </source>
</evidence>
<organism evidence="16 17">
    <name type="scientific">Sphingomonas endophytica</name>
    <dbReference type="NCBI Taxonomy" id="869719"/>
    <lineage>
        <taxon>Bacteria</taxon>
        <taxon>Pseudomonadati</taxon>
        <taxon>Pseudomonadota</taxon>
        <taxon>Alphaproteobacteria</taxon>
        <taxon>Sphingomonadales</taxon>
        <taxon>Sphingomonadaceae</taxon>
        <taxon>Sphingomonas</taxon>
    </lineage>
</organism>
<dbReference type="GO" id="GO:0009279">
    <property type="term" value="C:cell outer membrane"/>
    <property type="evidence" value="ECO:0007669"/>
    <property type="project" value="UniProtKB-SubCell"/>
</dbReference>
<keyword evidence="3 14" id="KW-0813">Transport</keyword>
<dbReference type="SUPFAM" id="SSF56935">
    <property type="entry name" value="Porins"/>
    <property type="match status" value="1"/>
</dbReference>
<feature type="domain" description="TonB-dependent receptor plug" evidence="15">
    <location>
        <begin position="66"/>
        <end position="171"/>
    </location>
</feature>
<keyword evidence="11 14" id="KW-0472">Membrane</keyword>
<evidence type="ECO:0000256" key="12">
    <source>
        <dbReference type="ARBA" id="ARBA00023170"/>
    </source>
</evidence>
<proteinExistence type="inferred from homology"/>